<dbReference type="GO" id="GO:0019905">
    <property type="term" value="F:syntaxin binding"/>
    <property type="evidence" value="ECO:0007669"/>
    <property type="project" value="TreeGrafter"/>
</dbReference>
<dbReference type="InterPro" id="IPR019177">
    <property type="entry name" value="Golgin_subfamily_A_member_5"/>
</dbReference>
<feature type="region of interest" description="Disordered" evidence="7">
    <location>
        <begin position="126"/>
        <end position="156"/>
    </location>
</feature>
<evidence type="ECO:0000313" key="12">
    <source>
        <dbReference type="WBParaSite" id="TASK_0000865001-mRNA-1"/>
    </source>
</evidence>
<keyword evidence="4" id="KW-0333">Golgi apparatus</keyword>
<evidence type="ECO:0000256" key="3">
    <source>
        <dbReference type="ARBA" id="ARBA00022989"/>
    </source>
</evidence>
<dbReference type="Gene3D" id="1.10.287.1490">
    <property type="match status" value="1"/>
</dbReference>
<evidence type="ECO:0000256" key="6">
    <source>
        <dbReference type="ARBA" id="ARBA00023136"/>
    </source>
</evidence>
<dbReference type="GO" id="GO:0007030">
    <property type="term" value="P:Golgi organization"/>
    <property type="evidence" value="ECO:0007669"/>
    <property type="project" value="InterPro"/>
</dbReference>
<protein>
    <submittedName>
        <fullName evidence="12">t-SNARE coiled-coil homology domain-containing protein</fullName>
    </submittedName>
</protein>
<dbReference type="GO" id="GO:0016082">
    <property type="term" value="P:synaptic vesicle priming"/>
    <property type="evidence" value="ECO:0007669"/>
    <property type="project" value="TreeGrafter"/>
</dbReference>
<feature type="compositionally biased region" description="Low complexity" evidence="7">
    <location>
        <begin position="465"/>
        <end position="477"/>
    </location>
</feature>
<name>A0A0R3WD25_TAEAS</name>
<feature type="region of interest" description="Disordered" evidence="7">
    <location>
        <begin position="530"/>
        <end position="556"/>
    </location>
</feature>
<dbReference type="Pfam" id="PF09787">
    <property type="entry name" value="Golgin_A5"/>
    <property type="match status" value="2"/>
</dbReference>
<dbReference type="EMBL" id="UYRS01018854">
    <property type="protein sequence ID" value="VDK40770.1"/>
    <property type="molecule type" value="Genomic_DNA"/>
</dbReference>
<dbReference type="AlphaFoldDB" id="A0A0R3WD25"/>
<evidence type="ECO:0000256" key="8">
    <source>
        <dbReference type="SAM" id="Phobius"/>
    </source>
</evidence>
<evidence type="ECO:0000256" key="1">
    <source>
        <dbReference type="ARBA" id="ARBA00004394"/>
    </source>
</evidence>
<dbReference type="PANTHER" id="PTHR19305:SF14">
    <property type="entry name" value="SYNAPTOSOMAL-ASSOCIATED PROTEIN-RELATED"/>
    <property type="match status" value="1"/>
</dbReference>
<evidence type="ECO:0000256" key="4">
    <source>
        <dbReference type="ARBA" id="ARBA00023034"/>
    </source>
</evidence>
<dbReference type="Gene3D" id="1.20.5.110">
    <property type="match status" value="2"/>
</dbReference>
<keyword evidence="2 8" id="KW-0812">Transmembrane</keyword>
<keyword evidence="6 8" id="KW-0472">Membrane</keyword>
<dbReference type="InterPro" id="IPR000727">
    <property type="entry name" value="T_SNARE_dom"/>
</dbReference>
<feature type="region of interest" description="Disordered" evidence="7">
    <location>
        <begin position="758"/>
        <end position="784"/>
    </location>
</feature>
<sequence>MNDYGQSQPMSELELLRMQANKKTDESLESTRRMVTMAEEVTAMSTNLIKLATKWVQLRWNNSTTKEVRYLKTEQLDRVNDQMNVIHEDIKSTEKNLDNLEKCCGIFVLPWKRVKHPGNDKHFKAREYTAPTTEQPSRLSFGKKAPTGDLSQPNGPFIQRILDDDRETEMEQNLQHVSGIVGELRTMAVDMNQEIAIHNKKLDDIAAKTDDNQLRLNAAHGQAIRIVGKPAKPSSSPLVPQPGFGMVAKQMANQAMKSLPLATFAGPMASWMTDWAEKGGSLLSSLDSHVANLLQPTNSAITPPQIVPRREVTPPRLVENGKPGVASLVTPYVEFLMTVTLACHFGHKEELDYLPIFLFQPLPMIPFSTHSTGGRYSEFGSSDCEKSSSVIHPALSRKMKRPVRQIRYHAIIFTMFHSEGTGSDHCVVDTTDVQLFEFLNNPAPMEEAITTLKTSPPAPPPQQPLQPQSQVSVPSNSTDAAAENRLLHQEVASLNQEIAELVKRNKRAESETQKRNKEIDNLRRQVQSLKTRLDESKTALQRSDSASTNDTRNAKDLELQVEKLTNTLTVTRKALEESESKASEALKLVDLSSSRVEQLQQNVSHLTRSLAAYKEKAAAILSDKERVISDLRNQLNARDSGDSVPSSQDVDENLRSEYEQLREETISLRQEAEQRLMAASEMEERASEEHASLRRTINLLNQQLQLEKQLVADSNAQIIELQRRLTSAEEAVKRGEATTASQLQSAEAELARLRQCLSSQSSPEMARSPTSSPSPSEQPQPRADVEARVFELEARIRQLNDSLLTKQDSLEATLAQNHALKIRLERLEAECDAHLLESGSTRTPAFPFGYTQLPQSSPSRSPHGFARLHLIDTSLPAWLRGGVRAVDDWTIRLVAMLRRRPLIRLLLIFYLGVFHVWLLCTLVFFTPPLSSLHAPPPPQRLL</sequence>
<dbReference type="PANTHER" id="PTHR19305">
    <property type="entry name" value="SYNAPTOSOMAL ASSOCIATED PROTEIN"/>
    <property type="match status" value="1"/>
</dbReference>
<dbReference type="GO" id="GO:0098793">
    <property type="term" value="C:presynapse"/>
    <property type="evidence" value="ECO:0007669"/>
    <property type="project" value="GOC"/>
</dbReference>
<dbReference type="WBParaSite" id="TASK_0000865001-mRNA-1">
    <property type="protein sequence ID" value="TASK_0000865001-mRNA-1"/>
    <property type="gene ID" value="TASK_0000865001"/>
</dbReference>
<dbReference type="GO" id="GO:0005886">
    <property type="term" value="C:plasma membrane"/>
    <property type="evidence" value="ECO:0007669"/>
    <property type="project" value="TreeGrafter"/>
</dbReference>
<reference evidence="12" key="1">
    <citation type="submission" date="2016-04" db="UniProtKB">
        <authorList>
            <consortium name="WormBaseParasite"/>
        </authorList>
    </citation>
    <scope>IDENTIFICATION</scope>
</reference>
<feature type="domain" description="T-SNARE coiled-coil homology" evidence="9">
    <location>
        <begin position="164"/>
        <end position="226"/>
    </location>
</feature>
<keyword evidence="5" id="KW-0175">Coiled coil</keyword>
<organism evidence="12">
    <name type="scientific">Taenia asiatica</name>
    <name type="common">Asian tapeworm</name>
    <dbReference type="NCBI Taxonomy" id="60517"/>
    <lineage>
        <taxon>Eukaryota</taxon>
        <taxon>Metazoa</taxon>
        <taxon>Spiralia</taxon>
        <taxon>Lophotrochozoa</taxon>
        <taxon>Platyhelminthes</taxon>
        <taxon>Cestoda</taxon>
        <taxon>Eucestoda</taxon>
        <taxon>Cyclophyllidea</taxon>
        <taxon>Taeniidae</taxon>
        <taxon>Taenia</taxon>
    </lineage>
</organism>
<dbReference type="STRING" id="60517.A0A0R3WD25"/>
<gene>
    <name evidence="10" type="ORF">TASK_LOCUS8651</name>
</gene>
<dbReference type="SUPFAM" id="SSF58038">
    <property type="entry name" value="SNARE fusion complex"/>
    <property type="match status" value="1"/>
</dbReference>
<proteinExistence type="predicted"/>
<keyword evidence="3 8" id="KW-1133">Transmembrane helix</keyword>
<keyword evidence="11" id="KW-1185">Reference proteome</keyword>
<evidence type="ECO:0000256" key="2">
    <source>
        <dbReference type="ARBA" id="ARBA00022692"/>
    </source>
</evidence>
<comment type="subcellular location">
    <subcellularLocation>
        <location evidence="1">Golgi apparatus membrane</location>
    </subcellularLocation>
</comment>
<dbReference type="GO" id="GO:0031201">
    <property type="term" value="C:SNARE complex"/>
    <property type="evidence" value="ECO:0007669"/>
    <property type="project" value="TreeGrafter"/>
</dbReference>
<dbReference type="PROSITE" id="PS50192">
    <property type="entry name" value="T_SNARE"/>
    <property type="match status" value="1"/>
</dbReference>
<dbReference type="SUPFAM" id="SSF57997">
    <property type="entry name" value="Tropomyosin"/>
    <property type="match status" value="1"/>
</dbReference>
<dbReference type="GO" id="GO:0005484">
    <property type="term" value="F:SNAP receptor activity"/>
    <property type="evidence" value="ECO:0007669"/>
    <property type="project" value="TreeGrafter"/>
</dbReference>
<reference evidence="10 11" key="2">
    <citation type="submission" date="2018-11" db="EMBL/GenBank/DDBJ databases">
        <authorList>
            <consortium name="Pathogen Informatics"/>
        </authorList>
    </citation>
    <scope>NUCLEOTIDE SEQUENCE [LARGE SCALE GENOMIC DNA]</scope>
</reference>
<dbReference type="GO" id="GO:0000139">
    <property type="term" value="C:Golgi membrane"/>
    <property type="evidence" value="ECO:0007669"/>
    <property type="project" value="UniProtKB-SubCell"/>
</dbReference>
<dbReference type="GO" id="GO:0031629">
    <property type="term" value="P:synaptic vesicle fusion to presynaptic active zone membrane"/>
    <property type="evidence" value="ECO:0007669"/>
    <property type="project" value="TreeGrafter"/>
</dbReference>
<evidence type="ECO:0000256" key="7">
    <source>
        <dbReference type="SAM" id="MobiDB-lite"/>
    </source>
</evidence>
<evidence type="ECO:0000313" key="11">
    <source>
        <dbReference type="Proteomes" id="UP000282613"/>
    </source>
</evidence>
<evidence type="ECO:0000259" key="9">
    <source>
        <dbReference type="PROSITE" id="PS50192"/>
    </source>
</evidence>
<dbReference type="Proteomes" id="UP000282613">
    <property type="component" value="Unassembled WGS sequence"/>
</dbReference>
<dbReference type="OrthoDB" id="248903at2759"/>
<accession>A0A0R3WD25</accession>
<evidence type="ECO:0000256" key="5">
    <source>
        <dbReference type="ARBA" id="ARBA00023054"/>
    </source>
</evidence>
<evidence type="ECO:0000313" key="10">
    <source>
        <dbReference type="EMBL" id="VDK40770.1"/>
    </source>
</evidence>
<feature type="compositionally biased region" description="Polar residues" evidence="7">
    <location>
        <begin position="538"/>
        <end position="551"/>
    </location>
</feature>
<feature type="compositionally biased region" description="Low complexity" evidence="7">
    <location>
        <begin position="768"/>
        <end position="781"/>
    </location>
</feature>
<dbReference type="SMART" id="SM00397">
    <property type="entry name" value="t_SNARE"/>
    <property type="match status" value="1"/>
</dbReference>
<feature type="region of interest" description="Disordered" evidence="7">
    <location>
        <begin position="451"/>
        <end position="479"/>
    </location>
</feature>
<feature type="transmembrane region" description="Helical" evidence="8">
    <location>
        <begin position="902"/>
        <end position="925"/>
    </location>
</feature>